<reference evidence="1" key="1">
    <citation type="submission" date="2021-02" db="EMBL/GenBank/DDBJ databases">
        <authorList>
            <person name="Dougan E. K."/>
            <person name="Rhodes N."/>
            <person name="Thang M."/>
            <person name="Chan C."/>
        </authorList>
    </citation>
    <scope>NUCLEOTIDE SEQUENCE</scope>
</reference>
<accession>A0A813KQS3</accession>
<comment type="caution">
    <text evidence="1">The sequence shown here is derived from an EMBL/GenBank/DDBJ whole genome shotgun (WGS) entry which is preliminary data.</text>
</comment>
<evidence type="ECO:0000313" key="1">
    <source>
        <dbReference type="EMBL" id="CAE8709455.1"/>
    </source>
</evidence>
<proteinExistence type="predicted"/>
<evidence type="ECO:0000313" key="2">
    <source>
        <dbReference type="Proteomes" id="UP000626109"/>
    </source>
</evidence>
<gene>
    <name evidence="1" type="ORF">PGLA2088_LOCUS35473</name>
</gene>
<dbReference type="AlphaFoldDB" id="A0A813KQS3"/>
<dbReference type="EMBL" id="CAJNNW010031845">
    <property type="protein sequence ID" value="CAE8709455.1"/>
    <property type="molecule type" value="Genomic_DNA"/>
</dbReference>
<sequence>MFFTCAFPAASLQRTTAPGEQESLIMSCGSFGYPHSSHPSSEQVLQSRMILTELSQGCLTRTTSGSARTTEAYGYRCRLLEFVPCVCVCRWSLYSIYRHASQCDFLCRVVPTVLDTL</sequence>
<name>A0A813KQS3_POLGL</name>
<organism evidence="1 2">
    <name type="scientific">Polarella glacialis</name>
    <name type="common">Dinoflagellate</name>
    <dbReference type="NCBI Taxonomy" id="89957"/>
    <lineage>
        <taxon>Eukaryota</taxon>
        <taxon>Sar</taxon>
        <taxon>Alveolata</taxon>
        <taxon>Dinophyceae</taxon>
        <taxon>Suessiales</taxon>
        <taxon>Suessiaceae</taxon>
        <taxon>Polarella</taxon>
    </lineage>
</organism>
<protein>
    <submittedName>
        <fullName evidence="1">Uncharacterized protein</fullName>
    </submittedName>
</protein>
<dbReference type="Proteomes" id="UP000626109">
    <property type="component" value="Unassembled WGS sequence"/>
</dbReference>